<sequence>MGRGEERKKGIFVLPSGVFVPAPARSFYESTAHLSSVPSNVPQQTHSSIDIHIHIHTHTHTHTYTHIHIHT</sequence>
<comment type="caution">
    <text evidence="1">The sequence shown here is derived from an EMBL/GenBank/DDBJ whole genome shotgun (WGS) entry which is preliminary data.</text>
</comment>
<protein>
    <submittedName>
        <fullName evidence="1">Uncharacterized protein</fullName>
    </submittedName>
</protein>
<organism evidence="1 2">
    <name type="scientific">Wuchereria bancrofti</name>
    <dbReference type="NCBI Taxonomy" id="6293"/>
    <lineage>
        <taxon>Eukaryota</taxon>
        <taxon>Metazoa</taxon>
        <taxon>Ecdysozoa</taxon>
        <taxon>Nematoda</taxon>
        <taxon>Chromadorea</taxon>
        <taxon>Rhabditida</taxon>
        <taxon>Spirurina</taxon>
        <taxon>Spiruromorpha</taxon>
        <taxon>Filarioidea</taxon>
        <taxon>Onchocercidae</taxon>
        <taxon>Wuchereria</taxon>
    </lineage>
</organism>
<accession>J9ET26</accession>
<evidence type="ECO:0000313" key="1">
    <source>
        <dbReference type="EMBL" id="EJW85338.1"/>
    </source>
</evidence>
<dbReference type="Proteomes" id="UP000004810">
    <property type="component" value="Unassembled WGS sequence"/>
</dbReference>
<proteinExistence type="predicted"/>
<name>J9ET26_WUCBA</name>
<dbReference type="AlphaFoldDB" id="J9ET26"/>
<evidence type="ECO:0000313" key="2">
    <source>
        <dbReference type="Proteomes" id="UP000004810"/>
    </source>
</evidence>
<gene>
    <name evidence="1" type="ORF">WUBG_03751</name>
</gene>
<dbReference type="EMBL" id="ADBV01001190">
    <property type="protein sequence ID" value="EJW85338.1"/>
    <property type="molecule type" value="Genomic_DNA"/>
</dbReference>
<reference evidence="2" key="1">
    <citation type="submission" date="2012-08" db="EMBL/GenBank/DDBJ databases">
        <title>The Genome Sequence of Wuchereria bancrofti.</title>
        <authorList>
            <person name="Nutman T.B."/>
            <person name="Fink D.L."/>
            <person name="Russ C."/>
            <person name="Young S."/>
            <person name="Zeng Q."/>
            <person name="Koehrsen M."/>
            <person name="Alvarado L."/>
            <person name="Berlin A."/>
            <person name="Chapman S.B."/>
            <person name="Chen Z."/>
            <person name="Freedman E."/>
            <person name="Gellesch M."/>
            <person name="Goldberg J."/>
            <person name="Griggs A."/>
            <person name="Gujja S."/>
            <person name="Heilman E.R."/>
            <person name="Heiman D."/>
            <person name="Hepburn T."/>
            <person name="Howarth C."/>
            <person name="Jen D."/>
            <person name="Larson L."/>
            <person name="Lewis B."/>
            <person name="Mehta T."/>
            <person name="Park D."/>
            <person name="Pearson M."/>
            <person name="Roberts A."/>
            <person name="Saif S."/>
            <person name="Shea T."/>
            <person name="Shenoy N."/>
            <person name="Sisk P."/>
            <person name="Stolte C."/>
            <person name="Sykes S."/>
            <person name="Walk T."/>
            <person name="White J."/>
            <person name="Yandava C."/>
            <person name="Haas B."/>
            <person name="Henn M.R."/>
            <person name="Nusbaum C."/>
            <person name="Birren B."/>
        </authorList>
    </citation>
    <scope>NUCLEOTIDE SEQUENCE [LARGE SCALE GENOMIC DNA]</scope>
    <source>
        <strain evidence="2">NA</strain>
    </source>
</reference>